<evidence type="ECO:0000256" key="8">
    <source>
        <dbReference type="ARBA" id="ARBA00023136"/>
    </source>
</evidence>
<dbReference type="Gene3D" id="3.40.50.300">
    <property type="entry name" value="P-loop containing nucleotide triphosphate hydrolases"/>
    <property type="match status" value="1"/>
</dbReference>
<dbReference type="PROSITE" id="PS00211">
    <property type="entry name" value="ABC_TRANSPORTER_1"/>
    <property type="match status" value="1"/>
</dbReference>
<evidence type="ECO:0000256" key="1">
    <source>
        <dbReference type="ARBA" id="ARBA00004651"/>
    </source>
</evidence>
<feature type="transmembrane region" description="Helical" evidence="10">
    <location>
        <begin position="213"/>
        <end position="234"/>
    </location>
</feature>
<dbReference type="InterPro" id="IPR011527">
    <property type="entry name" value="ABC1_TM_dom"/>
</dbReference>
<feature type="transmembrane region" description="Helical" evidence="10">
    <location>
        <begin position="400"/>
        <end position="421"/>
    </location>
</feature>
<dbReference type="SUPFAM" id="SSF52540">
    <property type="entry name" value="P-loop containing nucleoside triphosphate hydrolases"/>
    <property type="match status" value="1"/>
</dbReference>
<evidence type="ECO:0000259" key="11">
    <source>
        <dbReference type="PROSITE" id="PS50893"/>
    </source>
</evidence>
<feature type="transmembrane region" description="Helical" evidence="10">
    <location>
        <begin position="433"/>
        <end position="454"/>
    </location>
</feature>
<evidence type="ECO:0000256" key="3">
    <source>
        <dbReference type="ARBA" id="ARBA00022475"/>
    </source>
</evidence>
<evidence type="ECO:0000313" key="14">
    <source>
        <dbReference type="Proteomes" id="UP000294802"/>
    </source>
</evidence>
<accession>A0A4R6BUK1</accession>
<evidence type="ECO:0000256" key="6">
    <source>
        <dbReference type="ARBA" id="ARBA00022840"/>
    </source>
</evidence>
<keyword evidence="2" id="KW-0813">Transport</keyword>
<keyword evidence="4 10" id="KW-0812">Transmembrane</keyword>
<dbReference type="PROSITE" id="PS50929">
    <property type="entry name" value="ABC_TM1F"/>
    <property type="match status" value="1"/>
</dbReference>
<dbReference type="InterPro" id="IPR027417">
    <property type="entry name" value="P-loop_NTPase"/>
</dbReference>
<evidence type="ECO:0000259" key="12">
    <source>
        <dbReference type="PROSITE" id="PS50929"/>
    </source>
</evidence>
<dbReference type="EMBL" id="SCWB01000008">
    <property type="protein sequence ID" value="TDM11908.1"/>
    <property type="molecule type" value="Genomic_DNA"/>
</dbReference>
<evidence type="ECO:0000256" key="4">
    <source>
        <dbReference type="ARBA" id="ARBA00022692"/>
    </source>
</evidence>
<evidence type="ECO:0000256" key="2">
    <source>
        <dbReference type="ARBA" id="ARBA00022448"/>
    </source>
</evidence>
<dbReference type="InterPro" id="IPR003439">
    <property type="entry name" value="ABC_transporter-like_ATP-bd"/>
</dbReference>
<gene>
    <name evidence="13" type="ORF">ERX29_05870</name>
</gene>
<dbReference type="InterPro" id="IPR003593">
    <property type="entry name" value="AAA+_ATPase"/>
</dbReference>
<dbReference type="GO" id="GO:0005886">
    <property type="term" value="C:plasma membrane"/>
    <property type="evidence" value="ECO:0007669"/>
    <property type="project" value="UniProtKB-SubCell"/>
</dbReference>
<dbReference type="InterPro" id="IPR039421">
    <property type="entry name" value="Type_1_exporter"/>
</dbReference>
<dbReference type="GO" id="GO:0005524">
    <property type="term" value="F:ATP binding"/>
    <property type="evidence" value="ECO:0007669"/>
    <property type="project" value="UniProtKB-KW"/>
</dbReference>
<organism evidence="13 14">
    <name type="scientific">Macrococcus lamae</name>
    <dbReference type="NCBI Taxonomy" id="198484"/>
    <lineage>
        <taxon>Bacteria</taxon>
        <taxon>Bacillati</taxon>
        <taxon>Bacillota</taxon>
        <taxon>Bacilli</taxon>
        <taxon>Bacillales</taxon>
        <taxon>Staphylococcaceae</taxon>
        <taxon>Macrococcus</taxon>
    </lineage>
</organism>
<feature type="transmembrane region" description="Helical" evidence="10">
    <location>
        <begin position="284"/>
        <end position="307"/>
    </location>
</feature>
<protein>
    <submittedName>
        <fullName evidence="13">ABC transporter ATP-binding protein</fullName>
    </submittedName>
</protein>
<dbReference type="FunFam" id="3.40.50.300:FF:000854">
    <property type="entry name" value="Multidrug ABC transporter ATP-binding protein"/>
    <property type="match status" value="1"/>
</dbReference>
<comment type="function">
    <text evidence="9">May be involved in multidrug export. Transmembrane domains (TMD) form a pore in the cell membrane and the ATP-binding domain (NBD) is responsible for energy generation.</text>
</comment>
<keyword evidence="5" id="KW-0547">Nucleotide-binding</keyword>
<keyword evidence="3" id="KW-1003">Cell membrane</keyword>
<dbReference type="GO" id="GO:0016887">
    <property type="term" value="F:ATP hydrolysis activity"/>
    <property type="evidence" value="ECO:0007669"/>
    <property type="project" value="InterPro"/>
</dbReference>
<dbReference type="OrthoDB" id="9770415at2"/>
<dbReference type="Proteomes" id="UP000294802">
    <property type="component" value="Unassembled WGS sequence"/>
</dbReference>
<dbReference type="AlphaFoldDB" id="A0A4R6BUK1"/>
<keyword evidence="6 13" id="KW-0067">ATP-binding</keyword>
<dbReference type="Pfam" id="PF00664">
    <property type="entry name" value="ABC_membrane"/>
    <property type="match status" value="1"/>
</dbReference>
<keyword evidence="7 10" id="KW-1133">Transmembrane helix</keyword>
<dbReference type="Pfam" id="PF00005">
    <property type="entry name" value="ABC_tran"/>
    <property type="match status" value="1"/>
</dbReference>
<dbReference type="InterPro" id="IPR036640">
    <property type="entry name" value="ABC1_TM_sf"/>
</dbReference>
<dbReference type="PANTHER" id="PTHR43394">
    <property type="entry name" value="ATP-DEPENDENT PERMEASE MDL1, MITOCHONDRIAL"/>
    <property type="match status" value="1"/>
</dbReference>
<name>A0A4R6BUK1_9STAP</name>
<evidence type="ECO:0000313" key="13">
    <source>
        <dbReference type="EMBL" id="TDM11908.1"/>
    </source>
</evidence>
<dbReference type="SMART" id="SM00382">
    <property type="entry name" value="AAA"/>
    <property type="match status" value="1"/>
</dbReference>
<feature type="transmembrane region" description="Helical" evidence="10">
    <location>
        <begin position="313"/>
        <end position="336"/>
    </location>
</feature>
<sequence>MLYIFKYLKAFIVPLILAIVFLFVQAFSDLSLPNYMSDIVDVGIQQNGVTDAAPEAISVDGMKLMQTFMTTDQMKQVNQYYKLVDASNYKETYKKAKGQFYKREAVSGEEQKSLNQTFNKSSLGLFNALNDFSKSQKKSDTKQPTEQKMDVTKLYALQPMLDQLPAAKKVEYRNQKADNDILTKQIGVSLTKSFYGELGLNITKTQTKYITKIGLLMLGIALIGGIATILVSLLSSRIAAGLTRNLRRDVFRKIESFSFKEIDGFSTASLITRSTNDMTQIQQFFMVGIRMICYAPIMGAGGIIMAMNKSNSMSWIIAAAVIILLVFIAIIMALAIPKFKRIQKLVDRVNLVSREFLSGLMVVRAFGTSDHEKVRFNVANKDLTDTNLFIGRVMSLMMPVMTLIMNGVSLVIVWVGAHRIADASMQVGDMMAFIQYTMQIIMAFLMLSFTFILIPRAAVSAGRIKEVLLTDLSIENKKDPVLFSDHFGLVEFKNVSYKHEGATEYALKNIHLTARPGEMTAIIGSTGAGKSTLINLLLRFYDATAGNVLLDGINVKDVRLEDLRDRVALVPQKASLLKGTIRSNMQLGKEDATDEEMLRALDIAQATEFITQLDGLDTEISQNGSNLSGGQKQRLAIARAILRDAEVLIFDDSFSALDARTEKNLRLALFNQMGQKTIIVIGQRVTSIMGAEQIIVLDKGEIVGRGTHEELLKTSQEYYEIASSQLSEEELS</sequence>
<proteinExistence type="predicted"/>
<evidence type="ECO:0000256" key="7">
    <source>
        <dbReference type="ARBA" id="ARBA00022989"/>
    </source>
</evidence>
<dbReference type="Gene3D" id="1.20.1560.10">
    <property type="entry name" value="ABC transporter type 1, transmembrane domain"/>
    <property type="match status" value="1"/>
</dbReference>
<comment type="subcellular location">
    <subcellularLocation>
        <location evidence="1">Cell membrane</location>
        <topology evidence="1">Multi-pass membrane protein</topology>
    </subcellularLocation>
</comment>
<dbReference type="SUPFAM" id="SSF90123">
    <property type="entry name" value="ABC transporter transmembrane region"/>
    <property type="match status" value="1"/>
</dbReference>
<evidence type="ECO:0000256" key="9">
    <source>
        <dbReference type="ARBA" id="ARBA00025074"/>
    </source>
</evidence>
<dbReference type="PANTHER" id="PTHR43394:SF1">
    <property type="entry name" value="ATP-BINDING CASSETTE SUB-FAMILY B MEMBER 10, MITOCHONDRIAL"/>
    <property type="match status" value="1"/>
</dbReference>
<dbReference type="PROSITE" id="PS50893">
    <property type="entry name" value="ABC_TRANSPORTER_2"/>
    <property type="match status" value="1"/>
</dbReference>
<keyword evidence="14" id="KW-1185">Reference proteome</keyword>
<dbReference type="CDD" id="cd18548">
    <property type="entry name" value="ABC_6TM_Tm287_like"/>
    <property type="match status" value="1"/>
</dbReference>
<feature type="domain" description="ABC transmembrane type-1" evidence="12">
    <location>
        <begin position="190"/>
        <end position="456"/>
    </location>
</feature>
<keyword evidence="8 10" id="KW-0472">Membrane</keyword>
<dbReference type="GO" id="GO:0015421">
    <property type="term" value="F:ABC-type oligopeptide transporter activity"/>
    <property type="evidence" value="ECO:0007669"/>
    <property type="project" value="TreeGrafter"/>
</dbReference>
<dbReference type="InterPro" id="IPR017871">
    <property type="entry name" value="ABC_transporter-like_CS"/>
</dbReference>
<evidence type="ECO:0000256" key="10">
    <source>
        <dbReference type="SAM" id="Phobius"/>
    </source>
</evidence>
<reference evidence="13 14" key="1">
    <citation type="submission" date="2019-01" db="EMBL/GenBank/DDBJ databases">
        <title>Draft genome sequences of the type strains of six Macrococcus species.</title>
        <authorList>
            <person name="Mazhar S."/>
            <person name="Altermann E."/>
            <person name="Hill C."/>
            <person name="Mcauliffe O."/>
        </authorList>
    </citation>
    <scope>NUCLEOTIDE SEQUENCE [LARGE SCALE GENOMIC DNA]</scope>
    <source>
        <strain evidence="13 14">CCM4815</strain>
    </source>
</reference>
<comment type="caution">
    <text evidence="13">The sequence shown here is derived from an EMBL/GenBank/DDBJ whole genome shotgun (WGS) entry which is preliminary data.</text>
</comment>
<evidence type="ECO:0000256" key="5">
    <source>
        <dbReference type="ARBA" id="ARBA00022741"/>
    </source>
</evidence>
<feature type="domain" description="ABC transporter" evidence="11">
    <location>
        <begin position="490"/>
        <end position="724"/>
    </location>
</feature>